<comment type="caution">
    <text evidence="1">The sequence shown here is derived from an EMBL/GenBank/DDBJ whole genome shotgun (WGS) entry which is preliminary data.</text>
</comment>
<dbReference type="AlphaFoldDB" id="A0AAV5V782"/>
<evidence type="ECO:0008006" key="3">
    <source>
        <dbReference type="Google" id="ProtNLM"/>
    </source>
</evidence>
<sequence length="258" mass="28846">PCSLLFTSIQYLPSTVEILTCCNSTSLSIFKPIITGLAVGRSEVPLITISPKRPNRNEEEDDLMIGVQQISLCSDRSEPSIGFVEGRGGVTCTHHILDDYSIPNETLLTPAWYSLCFKKKNGCEQCSVHLLCRLEEMEACMKLSVNGRFKTITSTNLTYPLKIGSSFPFSPSQIGVRLSVSHIWDRRAIEEQDIDLSSSDLSPSFSSLIPRHAYRMNKCLLHLKTNTTFGCVSESFQTKSSSALHLFTFIFLLTFLHH</sequence>
<proteinExistence type="predicted"/>
<evidence type="ECO:0000313" key="1">
    <source>
        <dbReference type="EMBL" id="GMT15033.1"/>
    </source>
</evidence>
<keyword evidence="2" id="KW-1185">Reference proteome</keyword>
<protein>
    <recommendedName>
        <fullName evidence="3">CST complex subunit CTC1</fullName>
    </recommendedName>
</protein>
<evidence type="ECO:0000313" key="2">
    <source>
        <dbReference type="Proteomes" id="UP001432322"/>
    </source>
</evidence>
<organism evidence="1 2">
    <name type="scientific">Pristionchus fissidentatus</name>
    <dbReference type="NCBI Taxonomy" id="1538716"/>
    <lineage>
        <taxon>Eukaryota</taxon>
        <taxon>Metazoa</taxon>
        <taxon>Ecdysozoa</taxon>
        <taxon>Nematoda</taxon>
        <taxon>Chromadorea</taxon>
        <taxon>Rhabditida</taxon>
        <taxon>Rhabditina</taxon>
        <taxon>Diplogasteromorpha</taxon>
        <taxon>Diplogasteroidea</taxon>
        <taxon>Neodiplogasteridae</taxon>
        <taxon>Pristionchus</taxon>
    </lineage>
</organism>
<accession>A0AAV5V782</accession>
<reference evidence="1" key="1">
    <citation type="submission" date="2023-10" db="EMBL/GenBank/DDBJ databases">
        <title>Genome assembly of Pristionchus species.</title>
        <authorList>
            <person name="Yoshida K."/>
            <person name="Sommer R.J."/>
        </authorList>
    </citation>
    <scope>NUCLEOTIDE SEQUENCE</scope>
    <source>
        <strain evidence="1">RS5133</strain>
    </source>
</reference>
<name>A0AAV5V782_9BILA</name>
<feature type="non-terminal residue" evidence="1">
    <location>
        <position position="1"/>
    </location>
</feature>
<dbReference type="Proteomes" id="UP001432322">
    <property type="component" value="Unassembled WGS sequence"/>
</dbReference>
<dbReference type="EMBL" id="BTSY01000002">
    <property type="protein sequence ID" value="GMT15033.1"/>
    <property type="molecule type" value="Genomic_DNA"/>
</dbReference>
<gene>
    <name evidence="1" type="ORF">PFISCL1PPCAC_6330</name>
</gene>